<feature type="compositionally biased region" description="Basic and acidic residues" evidence="1">
    <location>
        <begin position="145"/>
        <end position="154"/>
    </location>
</feature>
<reference evidence="3 4" key="1">
    <citation type="submission" date="2018-12" db="EMBL/GenBank/DDBJ databases">
        <title>Draft genome sequence of Xylaria grammica IHI A82.</title>
        <authorList>
            <person name="Buettner E."/>
            <person name="Kellner H."/>
        </authorList>
    </citation>
    <scope>NUCLEOTIDE SEQUENCE [LARGE SCALE GENOMIC DNA]</scope>
    <source>
        <strain evidence="3 4">IHI A82</strain>
    </source>
</reference>
<accession>A0A439D8A7</accession>
<feature type="region of interest" description="Disordered" evidence="1">
    <location>
        <begin position="126"/>
        <end position="154"/>
    </location>
</feature>
<feature type="compositionally biased region" description="Basic residues" evidence="1">
    <location>
        <begin position="278"/>
        <end position="293"/>
    </location>
</feature>
<dbReference type="AlphaFoldDB" id="A0A439D8A7"/>
<dbReference type="Proteomes" id="UP000286045">
    <property type="component" value="Unassembled WGS sequence"/>
</dbReference>
<dbReference type="EMBL" id="RYZI01000107">
    <property type="protein sequence ID" value="RWA10634.1"/>
    <property type="molecule type" value="Genomic_DNA"/>
</dbReference>
<organism evidence="3 4">
    <name type="scientific">Xylaria grammica</name>
    <dbReference type="NCBI Taxonomy" id="363999"/>
    <lineage>
        <taxon>Eukaryota</taxon>
        <taxon>Fungi</taxon>
        <taxon>Dikarya</taxon>
        <taxon>Ascomycota</taxon>
        <taxon>Pezizomycotina</taxon>
        <taxon>Sordariomycetes</taxon>
        <taxon>Xylariomycetidae</taxon>
        <taxon>Xylariales</taxon>
        <taxon>Xylariaceae</taxon>
        <taxon>Xylaria</taxon>
    </lineage>
</organism>
<evidence type="ECO:0000313" key="3">
    <source>
        <dbReference type="EMBL" id="RWA10634.1"/>
    </source>
</evidence>
<dbReference type="InterPro" id="IPR056143">
    <property type="entry name" value="DUF7726"/>
</dbReference>
<gene>
    <name evidence="3" type="ORF">EKO27_g4492</name>
</gene>
<proteinExistence type="predicted"/>
<feature type="domain" description="DUF7726" evidence="2">
    <location>
        <begin position="379"/>
        <end position="450"/>
    </location>
</feature>
<protein>
    <recommendedName>
        <fullName evidence="2">DUF7726 domain-containing protein</fullName>
    </recommendedName>
</protein>
<name>A0A439D8A7_9PEZI</name>
<sequence>MTSRNDGIQNEIYDRFKQHSGLPEDHFELLRYSIVSHEFLIRRITFVPRPPSRTLEIDDGSIDKHRIDLDAKYLKSDGSEFTLADVPLKSLVAAIEDHIQVYVAEHRRTEVYEMIVEGVRGIKQTPKWGRQVDNPRAKPRTPFSESRDPPESRKTNKVLFESFASASKLRPETLARVRGMIVWCDSERSNGTWGAIEWDTFTVIGGRLGPAEEHTLYDVPNCYVRDRLMASTSLDIEPERRDRVRRIVFSDLTSSQIKQYATAIEEIEIQMAEDKLEKTKKRPAKTKKSQRPRKASDRALMVRRIQLSRKIAPQEAECIMEQEEILDAIDDTICLAPNPSFTARKTRFERPYHFGQEYSVLAPGVLVQKDAEISIPSGDVDRDCDQLRAMIKIFVRNGHWTMDEFIKALHGPRRRQIIDFLEKRGPLQGKQSSVFGRTWVFFKRRELLGYELTAPPPRPSGLTREVRELVKLREVDPNRGKKRPSLETSGGPGKLQKASYY</sequence>
<feature type="region of interest" description="Disordered" evidence="1">
    <location>
        <begin position="275"/>
        <end position="297"/>
    </location>
</feature>
<evidence type="ECO:0000259" key="2">
    <source>
        <dbReference type="Pfam" id="PF24852"/>
    </source>
</evidence>
<evidence type="ECO:0000313" key="4">
    <source>
        <dbReference type="Proteomes" id="UP000286045"/>
    </source>
</evidence>
<dbReference type="STRING" id="363999.A0A439D8A7"/>
<dbReference type="Pfam" id="PF24852">
    <property type="entry name" value="DUF7726"/>
    <property type="match status" value="1"/>
</dbReference>
<evidence type="ECO:0000256" key="1">
    <source>
        <dbReference type="SAM" id="MobiDB-lite"/>
    </source>
</evidence>
<comment type="caution">
    <text evidence="3">The sequence shown here is derived from an EMBL/GenBank/DDBJ whole genome shotgun (WGS) entry which is preliminary data.</text>
</comment>
<feature type="region of interest" description="Disordered" evidence="1">
    <location>
        <begin position="474"/>
        <end position="501"/>
    </location>
</feature>
<keyword evidence="4" id="KW-1185">Reference proteome</keyword>